<dbReference type="AlphaFoldDB" id="A0A2I2FGW3"/>
<name>A0A2I2FGW3_ASPCN</name>
<dbReference type="InterPro" id="IPR036047">
    <property type="entry name" value="F-box-like_dom_sf"/>
</dbReference>
<feature type="region of interest" description="Disordered" evidence="1">
    <location>
        <begin position="821"/>
        <end position="840"/>
    </location>
</feature>
<evidence type="ECO:0000313" key="2">
    <source>
        <dbReference type="EMBL" id="PLB39854.1"/>
    </source>
</evidence>
<dbReference type="RefSeq" id="XP_024673866.1">
    <property type="nucleotide sequence ID" value="XM_024816201.1"/>
</dbReference>
<organism evidence="2 3">
    <name type="scientific">Aspergillus candidus</name>
    <dbReference type="NCBI Taxonomy" id="41067"/>
    <lineage>
        <taxon>Eukaryota</taxon>
        <taxon>Fungi</taxon>
        <taxon>Dikarya</taxon>
        <taxon>Ascomycota</taxon>
        <taxon>Pezizomycotina</taxon>
        <taxon>Eurotiomycetes</taxon>
        <taxon>Eurotiomycetidae</taxon>
        <taxon>Eurotiales</taxon>
        <taxon>Aspergillaceae</taxon>
        <taxon>Aspergillus</taxon>
        <taxon>Aspergillus subgen. Circumdati</taxon>
    </lineage>
</organism>
<sequence>MGDYEVYCSLCGFILHDLYLEDASYDYRRSQLPAGEEEPPWLNEMQVIGENLDSLTLNKVYVSGPQTACAVGNSFDVDPGEDPRFPARGQVRYVDDGRADLCVYEWTVNGYIIPYHRACYHVLEKAIAFYSGAQPIDLDILYGVLRGIAASHPEIQAAKVLPGIDYGGAARAHRGGWWWPRQGYETYTWDPTDIPELRGYYVEMPLLQGADSGDEGGEKSAVRKPTSDPFAGLPTKVLHSILYPLPISSVAHLRIASPAVAHTKLSNDFWVSKLRHDMPWPYDLPTNLPASGGQLDWARMYQDLYLRSQDDFPFQMRGLVNRRRIWGICAQIAQPYAMAKRAEKPRQPRPPILDDLVASPMRPLRLPRVLAPRMGYLLLVDEMDGFCGPRPALTVCWSRTGTLAGFETRYINSQERETIETVGATAHCLTRNEVRIAADDWIRGFIITSRIDTNGEPYRSVTGLQVLFLHGDTLHLGNTTGDKRLLHAEGDYLFVGLTAQYSDECGITALSLLQARPHPQDTPARTLSQSQSHHPHAHTTITSKLWKALPPPTHLITERQPGFWPDNLDPSLTPMECLTFGLTETDLASITALSVDISLGGIQIQYSNQPPKSIGPRLTALKTMPIDGPSGERITALIVNGSSNNGVAVQTNHNRQLTVGSRVGGKHYFVPGEHQSITGLYGAWREGRMQWISTTFSSPNHPSPDRPTAQYEPPSTLPIHTPESENTIPWDISPPPTSYTPRGPRYGTHTWTSKYGGFENECPSPRTASAAWLDCSRGLPLERIKVVCAHPTRRLPFSPVGIGLFWAGGIVDWAGVSVSGDSTAASTTGDAPSNTASNTGIGTSIDSEKCPCYEDTQSPLSQEQKFRTPHFTREEWIVNDGSGGILHSLRLWTQIPTTGTGKGPLRGFQFVCTGTGTGTGSTGEGPPWGDCEGVPGGVVYFEDTSTSTPTTRQSRGDTYEGPTPEDKTHEHNTHEEEDAKDKAIGLKIFIDENDRPGVEDPSSVYSDPVMVCIQGLFRNA</sequence>
<feature type="compositionally biased region" description="Basic and acidic residues" evidence="1">
    <location>
        <begin position="954"/>
        <end position="980"/>
    </location>
</feature>
<feature type="region of interest" description="Disordered" evidence="1">
    <location>
        <begin position="943"/>
        <end position="980"/>
    </location>
</feature>
<accession>A0A2I2FGW3</accession>
<dbReference type="EMBL" id="KZ559127">
    <property type="protein sequence ID" value="PLB39854.1"/>
    <property type="molecule type" value="Genomic_DNA"/>
</dbReference>
<dbReference type="GeneID" id="36523361"/>
<dbReference type="OrthoDB" id="9984533at2759"/>
<proteinExistence type="predicted"/>
<protein>
    <recommendedName>
        <fullName evidence="4">F-box domain-containing protein</fullName>
    </recommendedName>
</protein>
<reference evidence="2 3" key="1">
    <citation type="submission" date="2017-12" db="EMBL/GenBank/DDBJ databases">
        <authorList>
            <consortium name="DOE Joint Genome Institute"/>
            <person name="Haridas S."/>
            <person name="Kjaerbolling I."/>
            <person name="Vesth T.C."/>
            <person name="Frisvad J.C."/>
            <person name="Nybo J.L."/>
            <person name="Theobald S."/>
            <person name="Kuo A."/>
            <person name="Bowyer P."/>
            <person name="Matsuda Y."/>
            <person name="Mondo S."/>
            <person name="Lyhne E.K."/>
            <person name="Kogle M.E."/>
            <person name="Clum A."/>
            <person name="Lipzen A."/>
            <person name="Salamov A."/>
            <person name="Ngan C.Y."/>
            <person name="Daum C."/>
            <person name="Chiniquy J."/>
            <person name="Barry K."/>
            <person name="LaButti K."/>
            <person name="Simmons B.A."/>
            <person name="Magnuson J.K."/>
            <person name="Mortensen U.H."/>
            <person name="Larsen T.O."/>
            <person name="Grigoriev I.V."/>
            <person name="Baker S.E."/>
            <person name="Andersen M.R."/>
            <person name="Nordberg H.P."/>
            <person name="Cantor M.N."/>
            <person name="Hua S.X."/>
        </authorList>
    </citation>
    <scope>NUCLEOTIDE SEQUENCE [LARGE SCALE GENOMIC DNA]</scope>
    <source>
        <strain evidence="2 3">CBS 102.13</strain>
    </source>
</reference>
<gene>
    <name evidence="2" type="ORF">BDW47DRAFT_124179</name>
</gene>
<keyword evidence="3" id="KW-1185">Reference proteome</keyword>
<evidence type="ECO:0000256" key="1">
    <source>
        <dbReference type="SAM" id="MobiDB-lite"/>
    </source>
</evidence>
<feature type="region of interest" description="Disordered" evidence="1">
    <location>
        <begin position="695"/>
        <end position="745"/>
    </location>
</feature>
<dbReference type="Proteomes" id="UP000234585">
    <property type="component" value="Unassembled WGS sequence"/>
</dbReference>
<dbReference type="SUPFAM" id="SSF81383">
    <property type="entry name" value="F-box domain"/>
    <property type="match status" value="1"/>
</dbReference>
<evidence type="ECO:0008006" key="4">
    <source>
        <dbReference type="Google" id="ProtNLM"/>
    </source>
</evidence>
<dbReference type="STRING" id="41067.A0A2I2FGW3"/>
<evidence type="ECO:0000313" key="3">
    <source>
        <dbReference type="Proteomes" id="UP000234585"/>
    </source>
</evidence>